<dbReference type="EMBL" id="JAHUTJ010051496">
    <property type="protein sequence ID" value="MED6284793.1"/>
    <property type="molecule type" value="Genomic_DNA"/>
</dbReference>
<keyword evidence="1" id="KW-0449">Lipoprotein</keyword>
<organism evidence="1 2">
    <name type="scientific">Characodon lateralis</name>
    <dbReference type="NCBI Taxonomy" id="208331"/>
    <lineage>
        <taxon>Eukaryota</taxon>
        <taxon>Metazoa</taxon>
        <taxon>Chordata</taxon>
        <taxon>Craniata</taxon>
        <taxon>Vertebrata</taxon>
        <taxon>Euteleostomi</taxon>
        <taxon>Actinopterygii</taxon>
        <taxon>Neopterygii</taxon>
        <taxon>Teleostei</taxon>
        <taxon>Neoteleostei</taxon>
        <taxon>Acanthomorphata</taxon>
        <taxon>Ovalentaria</taxon>
        <taxon>Atherinomorphae</taxon>
        <taxon>Cyprinodontiformes</taxon>
        <taxon>Goodeidae</taxon>
        <taxon>Characodon</taxon>
    </lineage>
</organism>
<keyword evidence="2" id="KW-1185">Reference proteome</keyword>
<evidence type="ECO:0000313" key="1">
    <source>
        <dbReference type="EMBL" id="MED6284793.1"/>
    </source>
</evidence>
<protein>
    <submittedName>
        <fullName evidence="1">Low-density lipoprotein receptor- protein 5</fullName>
    </submittedName>
</protein>
<dbReference type="Pfam" id="PF14670">
    <property type="entry name" value="FXa_inhibition"/>
    <property type="match status" value="1"/>
</dbReference>
<dbReference type="InterPro" id="IPR011042">
    <property type="entry name" value="6-blade_b-propeller_TolB-like"/>
</dbReference>
<dbReference type="Gene3D" id="2.120.10.30">
    <property type="entry name" value="TolB, C-terminal domain"/>
    <property type="match status" value="1"/>
</dbReference>
<comment type="caution">
    <text evidence="1">The sequence shown here is derived from an EMBL/GenBank/DDBJ whole genome shotgun (WGS) entry which is preliminary data.</text>
</comment>
<dbReference type="PANTHER" id="PTHR46513">
    <property type="entry name" value="VITELLOGENIN RECEPTOR-LIKE PROTEIN-RELATED-RELATED"/>
    <property type="match status" value="1"/>
</dbReference>
<dbReference type="Proteomes" id="UP001352852">
    <property type="component" value="Unassembled WGS sequence"/>
</dbReference>
<keyword evidence="1" id="KW-0675">Receptor</keyword>
<name>A0ABU7EC04_9TELE</name>
<proteinExistence type="predicted"/>
<dbReference type="InterPro" id="IPR050778">
    <property type="entry name" value="Cueball_EGF_LRP_Nidogen"/>
</dbReference>
<gene>
    <name evidence="1" type="primary">LRP5_2</name>
    <name evidence="1" type="ORF">CHARACLAT_022587</name>
</gene>
<reference evidence="1 2" key="1">
    <citation type="submission" date="2021-06" db="EMBL/GenBank/DDBJ databases">
        <authorList>
            <person name="Palmer J.M."/>
        </authorList>
    </citation>
    <scope>NUCLEOTIDE SEQUENCE [LARGE SCALE GENOMIC DNA]</scope>
    <source>
        <strain evidence="1 2">CL_MEX2019</strain>
        <tissue evidence="1">Muscle</tissue>
    </source>
</reference>
<accession>A0ABU7EC04</accession>
<evidence type="ECO:0000313" key="2">
    <source>
        <dbReference type="Proteomes" id="UP001352852"/>
    </source>
</evidence>
<dbReference type="SUPFAM" id="SSF57196">
    <property type="entry name" value="EGF/Laminin"/>
    <property type="match status" value="1"/>
</dbReference>
<sequence>MGLTVLRDHLYWIDRQQQMIERVDKLTGEGRTRIQGRISYLTSVHAAEEIDPQEFASHPCSRDNGGCSHICIAKGDGTSTCSCPMHLVLLQDLLHCGDILTSDTITLTISEVSCSKQFAEKSSNHNCLCLVGPVHLSLLSFPALNLFASGK</sequence>